<dbReference type="AlphaFoldDB" id="A0A644VHE5"/>
<protein>
    <submittedName>
        <fullName evidence="2">Uncharacterized protein</fullName>
    </submittedName>
</protein>
<sequence>MPLWAAPRRSARGEAQRHLRAIGGAGAQDGGACAALGRHVHRIGPGLRLEADRILAGIGAAVLAAHRAVEGVAGIDLQSRLIGAQRHPAPGHRVEQLCPAGVEAQAMVVSADHAAAHRGHRQTAGAEVEGGGADRRGGARDRACVDRQIARGRHRQPVVERRARPHRQTARPGERAAASPDRAPRRARRSCDGSSRPASARRSAPRG</sequence>
<comment type="caution">
    <text evidence="2">The sequence shown here is derived from an EMBL/GenBank/DDBJ whole genome shotgun (WGS) entry which is preliminary data.</text>
</comment>
<feature type="compositionally biased region" description="Low complexity" evidence="1">
    <location>
        <begin position="194"/>
        <end position="207"/>
    </location>
</feature>
<feature type="compositionally biased region" description="Basic and acidic residues" evidence="1">
    <location>
        <begin position="132"/>
        <end position="149"/>
    </location>
</feature>
<organism evidence="2">
    <name type="scientific">bioreactor metagenome</name>
    <dbReference type="NCBI Taxonomy" id="1076179"/>
    <lineage>
        <taxon>unclassified sequences</taxon>
        <taxon>metagenomes</taxon>
        <taxon>ecological metagenomes</taxon>
    </lineage>
</organism>
<accession>A0A644VHE5</accession>
<proteinExistence type="predicted"/>
<name>A0A644VHE5_9ZZZZ</name>
<feature type="region of interest" description="Disordered" evidence="1">
    <location>
        <begin position="114"/>
        <end position="207"/>
    </location>
</feature>
<gene>
    <name evidence="2" type="ORF">SDC9_36088</name>
</gene>
<evidence type="ECO:0000256" key="1">
    <source>
        <dbReference type="SAM" id="MobiDB-lite"/>
    </source>
</evidence>
<reference evidence="2" key="1">
    <citation type="submission" date="2019-08" db="EMBL/GenBank/DDBJ databases">
        <authorList>
            <person name="Kucharzyk K."/>
            <person name="Murdoch R.W."/>
            <person name="Higgins S."/>
            <person name="Loffler F."/>
        </authorList>
    </citation>
    <scope>NUCLEOTIDE SEQUENCE</scope>
</reference>
<evidence type="ECO:0000313" key="2">
    <source>
        <dbReference type="EMBL" id="MPL90043.1"/>
    </source>
</evidence>
<dbReference type="EMBL" id="VSSQ01000293">
    <property type="protein sequence ID" value="MPL90043.1"/>
    <property type="molecule type" value="Genomic_DNA"/>
</dbReference>